<keyword evidence="6 11" id="KW-0812">Transmembrane</keyword>
<dbReference type="PANTHER" id="PTHR47755">
    <property type="entry name" value="CELL DIVISION PROTEIN FTSX"/>
    <property type="match status" value="1"/>
</dbReference>
<dbReference type="AlphaFoldDB" id="A0A949K2X4"/>
<sequence>MRLSTIVYSLKQGLKNIYRNKMFSLASIATMSACIFLFGLFFAIVMNFQSMIKDIEAGVAVTVFFKDNVTEEQILDVKGKIEKRDEVSNVIYVSADEAWEIFSKDYLKDAGELAEGFEQDNPLAKAANLEVYMNDVSKQKTLVSYITSLDEVQKVNQSEITANTLSDFNMLIGYVSVTIIFILLAVAVFLISNTVTIGIAVRKEEIAIMKLIGATDFFVRAPFVVEGLLIGLIGSAIPLGIIYYLYSKLVEYVQTQFMTLARLFVFLPAEEVFHSLLPVGLILGVGIGFLGSFFTIRKHLRV</sequence>
<evidence type="ECO:0000256" key="11">
    <source>
        <dbReference type="SAM" id="Phobius"/>
    </source>
</evidence>
<protein>
    <recommendedName>
        <fullName evidence="3 10">Cell division protein FtsX</fullName>
    </recommendedName>
</protein>
<keyword evidence="8 10" id="KW-0472">Membrane</keyword>
<keyword evidence="15" id="KW-1185">Reference proteome</keyword>
<dbReference type="Pfam" id="PF02687">
    <property type="entry name" value="FtsX"/>
    <property type="match status" value="1"/>
</dbReference>
<organism evidence="14 15">
    <name type="scientific">Diplocloster agilis</name>
    <dbReference type="NCBI Taxonomy" id="2850323"/>
    <lineage>
        <taxon>Bacteria</taxon>
        <taxon>Bacillati</taxon>
        <taxon>Bacillota</taxon>
        <taxon>Clostridia</taxon>
        <taxon>Lachnospirales</taxon>
        <taxon>Lachnospiraceae</taxon>
        <taxon>Diplocloster</taxon>
    </lineage>
</organism>
<dbReference type="Proteomes" id="UP000712157">
    <property type="component" value="Unassembled WGS sequence"/>
</dbReference>
<keyword evidence="4 10" id="KW-1003">Cell membrane</keyword>
<evidence type="ECO:0000256" key="3">
    <source>
        <dbReference type="ARBA" id="ARBA00021907"/>
    </source>
</evidence>
<dbReference type="PANTHER" id="PTHR47755:SF1">
    <property type="entry name" value="CELL DIVISION PROTEIN FTSX"/>
    <property type="match status" value="1"/>
</dbReference>
<dbReference type="InterPro" id="IPR058204">
    <property type="entry name" value="FtsX_firmicutes-type"/>
</dbReference>
<feature type="domain" description="FtsX extracellular" evidence="13">
    <location>
        <begin position="59"/>
        <end position="155"/>
    </location>
</feature>
<evidence type="ECO:0000259" key="12">
    <source>
        <dbReference type="Pfam" id="PF02687"/>
    </source>
</evidence>
<evidence type="ECO:0000313" key="15">
    <source>
        <dbReference type="Proteomes" id="UP000712157"/>
    </source>
</evidence>
<evidence type="ECO:0000256" key="1">
    <source>
        <dbReference type="ARBA" id="ARBA00004651"/>
    </source>
</evidence>
<evidence type="ECO:0000256" key="10">
    <source>
        <dbReference type="PIRNR" id="PIRNR003097"/>
    </source>
</evidence>
<dbReference type="PROSITE" id="PS51257">
    <property type="entry name" value="PROKAR_LIPOPROTEIN"/>
    <property type="match status" value="1"/>
</dbReference>
<dbReference type="InterPro" id="IPR003838">
    <property type="entry name" value="ABC3_permease_C"/>
</dbReference>
<gene>
    <name evidence="14" type="primary">ftsX</name>
    <name evidence="14" type="ORF">KTH89_19565</name>
</gene>
<dbReference type="RefSeq" id="WP_158347639.1">
    <property type="nucleotide sequence ID" value="NZ_JAHQCW010000041.1"/>
</dbReference>
<dbReference type="EMBL" id="JAHQCW010000041">
    <property type="protein sequence ID" value="MBU9738744.1"/>
    <property type="molecule type" value="Genomic_DNA"/>
</dbReference>
<feature type="transmembrane region" description="Helical" evidence="11">
    <location>
        <begin position="171"/>
        <end position="201"/>
    </location>
</feature>
<evidence type="ECO:0000256" key="4">
    <source>
        <dbReference type="ARBA" id="ARBA00022475"/>
    </source>
</evidence>
<evidence type="ECO:0000256" key="6">
    <source>
        <dbReference type="ARBA" id="ARBA00022692"/>
    </source>
</evidence>
<comment type="subcellular location">
    <subcellularLocation>
        <location evidence="1">Cell membrane</location>
        <topology evidence="1">Multi-pass membrane protein</topology>
    </subcellularLocation>
</comment>
<evidence type="ECO:0000256" key="7">
    <source>
        <dbReference type="ARBA" id="ARBA00022989"/>
    </source>
</evidence>
<evidence type="ECO:0000313" key="14">
    <source>
        <dbReference type="EMBL" id="MBU9738744.1"/>
    </source>
</evidence>
<dbReference type="Gene3D" id="3.30.70.3040">
    <property type="match status" value="1"/>
</dbReference>
<evidence type="ECO:0000256" key="5">
    <source>
        <dbReference type="ARBA" id="ARBA00022618"/>
    </source>
</evidence>
<dbReference type="NCBIfam" id="NF038347">
    <property type="entry name" value="FtsX_Gpos"/>
    <property type="match status" value="1"/>
</dbReference>
<keyword evidence="9 10" id="KW-0131">Cell cycle</keyword>
<comment type="function">
    <text evidence="10">Part of the ABC transporter FtsEX involved in asymmetric cellular division facilitating the initiation of sporulation.</text>
</comment>
<name>A0A949K2X4_9FIRM</name>
<evidence type="ECO:0000256" key="2">
    <source>
        <dbReference type="ARBA" id="ARBA00007379"/>
    </source>
</evidence>
<feature type="domain" description="ABC3 transporter permease C-terminal" evidence="12">
    <location>
        <begin position="178"/>
        <end position="298"/>
    </location>
</feature>
<dbReference type="PIRSF" id="PIRSF003097">
    <property type="entry name" value="FtsX"/>
    <property type="match status" value="1"/>
</dbReference>
<dbReference type="GO" id="GO:0051301">
    <property type="term" value="P:cell division"/>
    <property type="evidence" value="ECO:0007669"/>
    <property type="project" value="UniProtKB-KW"/>
</dbReference>
<accession>A0A949K2X4</accession>
<dbReference type="Pfam" id="PF18075">
    <property type="entry name" value="FtsX_ECD"/>
    <property type="match status" value="1"/>
</dbReference>
<keyword evidence="5 10" id="KW-0132">Cell division</keyword>
<feature type="transmembrane region" description="Helical" evidence="11">
    <location>
        <begin position="272"/>
        <end position="296"/>
    </location>
</feature>
<feature type="transmembrane region" description="Helical" evidence="11">
    <location>
        <begin position="21"/>
        <end position="44"/>
    </location>
</feature>
<evidence type="ECO:0000259" key="13">
    <source>
        <dbReference type="Pfam" id="PF18075"/>
    </source>
</evidence>
<proteinExistence type="inferred from homology"/>
<dbReference type="GO" id="GO:0005886">
    <property type="term" value="C:plasma membrane"/>
    <property type="evidence" value="ECO:0007669"/>
    <property type="project" value="UniProtKB-SubCell"/>
</dbReference>
<reference evidence="14" key="1">
    <citation type="submission" date="2021-06" db="EMBL/GenBank/DDBJ databases">
        <title>Description of novel taxa of the family Lachnospiraceae.</title>
        <authorList>
            <person name="Chaplin A.V."/>
            <person name="Sokolova S.R."/>
            <person name="Pikina A.P."/>
            <person name="Korzhanova M."/>
            <person name="Belova V."/>
            <person name="Korostin D."/>
            <person name="Efimov B.A."/>
        </authorList>
    </citation>
    <scope>NUCLEOTIDE SEQUENCE</scope>
    <source>
        <strain evidence="14">ASD5720</strain>
    </source>
</reference>
<dbReference type="InterPro" id="IPR040690">
    <property type="entry name" value="FtsX_ECD"/>
</dbReference>
<evidence type="ECO:0000256" key="9">
    <source>
        <dbReference type="ARBA" id="ARBA00023306"/>
    </source>
</evidence>
<comment type="caution">
    <text evidence="14">The sequence shown here is derived from an EMBL/GenBank/DDBJ whole genome shotgun (WGS) entry which is preliminary data.</text>
</comment>
<keyword evidence="7 11" id="KW-1133">Transmembrane helix</keyword>
<dbReference type="InterPro" id="IPR004513">
    <property type="entry name" value="FtsX"/>
</dbReference>
<evidence type="ECO:0000256" key="8">
    <source>
        <dbReference type="ARBA" id="ARBA00023136"/>
    </source>
</evidence>
<comment type="similarity">
    <text evidence="2 10">Belongs to the ABC-4 integral membrane protein family. FtsX subfamily.</text>
</comment>
<feature type="transmembrane region" description="Helical" evidence="11">
    <location>
        <begin position="222"/>
        <end position="246"/>
    </location>
</feature>